<accession>A0A016UQ49</accession>
<feature type="chain" id="PRO_5001489605" description="GDP-fucose protein O-fucosyltransferase 2" evidence="13">
    <location>
        <begin position="18"/>
        <end position="415"/>
    </location>
</feature>
<comment type="similarity">
    <text evidence="8">Belongs to the glycosyltransferase 68 family.</text>
</comment>
<keyword evidence="6" id="KW-0294">Fucose metabolism</keyword>
<keyword evidence="5" id="KW-0256">Endoplasmic reticulum</keyword>
<dbReference type="GO" id="GO:0006004">
    <property type="term" value="P:fucose metabolic process"/>
    <property type="evidence" value="ECO:0007669"/>
    <property type="project" value="UniProtKB-KW"/>
</dbReference>
<evidence type="ECO:0000313" key="15">
    <source>
        <dbReference type="Proteomes" id="UP000024635"/>
    </source>
</evidence>
<gene>
    <name evidence="14" type="primary">Acey_s0033.g2742</name>
    <name evidence="14" type="synonym">Acey-pad-2</name>
    <name evidence="14" type="ORF">Y032_0033g2742</name>
</gene>
<dbReference type="PANTHER" id="PTHR13398">
    <property type="entry name" value="GDP-FUCOSE PROTEIN O-FUCOSYLTRANSFERASE 2"/>
    <property type="match status" value="1"/>
</dbReference>
<dbReference type="GO" id="GO:0005783">
    <property type="term" value="C:endoplasmic reticulum"/>
    <property type="evidence" value="ECO:0007669"/>
    <property type="project" value="UniProtKB-SubCell"/>
</dbReference>
<dbReference type="EMBL" id="JARK01001369">
    <property type="protein sequence ID" value="EYC16598.1"/>
    <property type="molecule type" value="Genomic_DNA"/>
</dbReference>
<comment type="pathway">
    <text evidence="2">Protein modification; protein glycosylation.</text>
</comment>
<proteinExistence type="inferred from homology"/>
<evidence type="ECO:0000256" key="13">
    <source>
        <dbReference type="SAM" id="SignalP"/>
    </source>
</evidence>
<evidence type="ECO:0000256" key="12">
    <source>
        <dbReference type="ARBA" id="ARBA00048647"/>
    </source>
</evidence>
<comment type="subcellular location">
    <subcellularLocation>
        <location evidence="1">Endoplasmic reticulum</location>
    </subcellularLocation>
</comment>
<dbReference type="Proteomes" id="UP000024635">
    <property type="component" value="Unassembled WGS sequence"/>
</dbReference>
<dbReference type="GO" id="GO:0046922">
    <property type="term" value="F:peptide-O-fucosyltransferase activity"/>
    <property type="evidence" value="ECO:0007669"/>
    <property type="project" value="UniProtKB-EC"/>
</dbReference>
<evidence type="ECO:0000256" key="6">
    <source>
        <dbReference type="ARBA" id="ARBA00023253"/>
    </source>
</evidence>
<dbReference type="PANTHER" id="PTHR13398:SF0">
    <property type="entry name" value="GDP-FUCOSE PROTEIN O-FUCOSYLTRANSFERASE 2"/>
    <property type="match status" value="1"/>
</dbReference>
<dbReference type="Gene3D" id="3.40.50.11350">
    <property type="match status" value="1"/>
</dbReference>
<name>A0A016UQ49_9BILA</name>
<evidence type="ECO:0000256" key="1">
    <source>
        <dbReference type="ARBA" id="ARBA00004240"/>
    </source>
</evidence>
<evidence type="ECO:0000256" key="9">
    <source>
        <dbReference type="ARBA" id="ARBA00026232"/>
    </source>
</evidence>
<dbReference type="CDD" id="cd11298">
    <property type="entry name" value="O-FucT-2"/>
    <property type="match status" value="1"/>
</dbReference>
<evidence type="ECO:0000313" key="14">
    <source>
        <dbReference type="EMBL" id="EYC16598.1"/>
    </source>
</evidence>
<organism evidence="14 15">
    <name type="scientific">Ancylostoma ceylanicum</name>
    <dbReference type="NCBI Taxonomy" id="53326"/>
    <lineage>
        <taxon>Eukaryota</taxon>
        <taxon>Metazoa</taxon>
        <taxon>Ecdysozoa</taxon>
        <taxon>Nematoda</taxon>
        <taxon>Chromadorea</taxon>
        <taxon>Rhabditida</taxon>
        <taxon>Rhabditina</taxon>
        <taxon>Rhabditomorpha</taxon>
        <taxon>Strongyloidea</taxon>
        <taxon>Ancylostomatidae</taxon>
        <taxon>Ancylostomatinae</taxon>
        <taxon>Ancylostoma</taxon>
    </lineage>
</organism>
<evidence type="ECO:0000256" key="7">
    <source>
        <dbReference type="ARBA" id="ARBA00023277"/>
    </source>
</evidence>
<evidence type="ECO:0000256" key="10">
    <source>
        <dbReference type="ARBA" id="ARBA00033083"/>
    </source>
</evidence>
<evidence type="ECO:0000256" key="8">
    <source>
        <dbReference type="ARBA" id="ARBA00025803"/>
    </source>
</evidence>
<keyword evidence="4" id="KW-0808">Transferase</keyword>
<sequence>MWSFFACLAACFCLSQCDRETVSVVDGGKYSVARDRRFLIYDINHGEGFNLRRDVYMRIANAMRLLREAGEPFVLVLPPWGGLYHWQRQQVKLRWSVFFDVESLNEFVPVMEFEDFIQEHGHLIDQVVYLQPYKEGWTNEYVLKYDHRDCIEGSRFYRYEKDAWRGWFFSYDHVRAKKFECLSVQGDSDTLKKIVLEEYPDKTSIFIDRAEAILHQHYGDVHYWEARRSMRYAKHLIEAGNLFRRVNLSSTDEADRTELPPSFRDERQRRGALGGDYVCAHWRRRDFIRAHGKELPSIEGTARKLNELCTEAGVSRVFLATDTPDSEVRELSSLMRFPVVQYKNDELPDGAVAIVDQWICAHARVFIGSHVSTFSYRIQEDREILGFPPETTFNRLCPDAEPKCEQPAEWTIVYS</sequence>
<evidence type="ECO:0000256" key="4">
    <source>
        <dbReference type="ARBA" id="ARBA00022679"/>
    </source>
</evidence>
<dbReference type="OrthoDB" id="422368at2759"/>
<protein>
    <recommendedName>
        <fullName evidence="9">GDP-fucose protein O-fucosyltransferase 2</fullName>
        <ecNumber evidence="3">2.4.1.221</ecNumber>
    </recommendedName>
    <alternativeName>
        <fullName evidence="10">Peptide-O-fucosyltransferase 2</fullName>
    </alternativeName>
</protein>
<dbReference type="AlphaFoldDB" id="A0A016UQ49"/>
<evidence type="ECO:0000256" key="11">
    <source>
        <dbReference type="ARBA" id="ARBA00047273"/>
    </source>
</evidence>
<keyword evidence="15" id="KW-1185">Reference proteome</keyword>
<dbReference type="InterPro" id="IPR045130">
    <property type="entry name" value="OFUT2-like"/>
</dbReference>
<dbReference type="Gene3D" id="3.40.50.11340">
    <property type="match status" value="1"/>
</dbReference>
<dbReference type="EC" id="2.4.1.221" evidence="3"/>
<keyword evidence="13" id="KW-0732">Signal</keyword>
<feature type="signal peptide" evidence="13">
    <location>
        <begin position="1"/>
        <end position="17"/>
    </location>
</feature>
<comment type="caution">
    <text evidence="14">The sequence shown here is derived from an EMBL/GenBank/DDBJ whole genome shotgun (WGS) entry which is preliminary data.</text>
</comment>
<reference evidence="15" key="1">
    <citation type="journal article" date="2015" name="Nat. Genet.">
        <title>The genome and transcriptome of the zoonotic hookworm Ancylostoma ceylanicum identify infection-specific gene families.</title>
        <authorList>
            <person name="Schwarz E.M."/>
            <person name="Hu Y."/>
            <person name="Antoshechkin I."/>
            <person name="Miller M.M."/>
            <person name="Sternberg P.W."/>
            <person name="Aroian R.V."/>
        </authorList>
    </citation>
    <scope>NUCLEOTIDE SEQUENCE</scope>
    <source>
        <strain evidence="15">HY135</strain>
    </source>
</reference>
<comment type="catalytic activity">
    <reaction evidence="12">
        <text>L-seryl-[protein] + GDP-beta-L-fucose = 3-O-(alpha-L-fucosyl)-L-seryl-[protein] + GDP + H(+)</text>
        <dbReference type="Rhea" id="RHEA:63644"/>
        <dbReference type="Rhea" id="RHEA-COMP:9863"/>
        <dbReference type="Rhea" id="RHEA-COMP:17914"/>
        <dbReference type="ChEBI" id="CHEBI:15378"/>
        <dbReference type="ChEBI" id="CHEBI:29999"/>
        <dbReference type="ChEBI" id="CHEBI:57273"/>
        <dbReference type="ChEBI" id="CHEBI:58189"/>
        <dbReference type="ChEBI" id="CHEBI:189632"/>
        <dbReference type="EC" id="2.4.1.221"/>
    </reaction>
    <physiologicalReaction direction="left-to-right" evidence="12">
        <dbReference type="Rhea" id="RHEA:63645"/>
    </physiologicalReaction>
</comment>
<dbReference type="STRING" id="53326.A0A016UQ49"/>
<comment type="catalytic activity">
    <reaction evidence="11">
        <text>L-threonyl-[protein] + GDP-beta-L-fucose = 3-O-(alpha-L-fucosyl)-L-threonyl-[protein] + GDP + H(+)</text>
        <dbReference type="Rhea" id="RHEA:70491"/>
        <dbReference type="Rhea" id="RHEA-COMP:11060"/>
        <dbReference type="Rhea" id="RHEA-COMP:17915"/>
        <dbReference type="ChEBI" id="CHEBI:15378"/>
        <dbReference type="ChEBI" id="CHEBI:30013"/>
        <dbReference type="ChEBI" id="CHEBI:57273"/>
        <dbReference type="ChEBI" id="CHEBI:58189"/>
        <dbReference type="ChEBI" id="CHEBI:189631"/>
        <dbReference type="EC" id="2.4.1.221"/>
    </reaction>
    <physiologicalReaction direction="left-to-right" evidence="11">
        <dbReference type="Rhea" id="RHEA:70492"/>
    </physiologicalReaction>
</comment>
<evidence type="ECO:0000256" key="3">
    <source>
        <dbReference type="ARBA" id="ARBA00012196"/>
    </source>
</evidence>
<evidence type="ECO:0000256" key="5">
    <source>
        <dbReference type="ARBA" id="ARBA00022824"/>
    </source>
</evidence>
<dbReference type="Pfam" id="PF10250">
    <property type="entry name" value="O-FucT"/>
    <property type="match status" value="1"/>
</dbReference>
<dbReference type="InterPro" id="IPR019378">
    <property type="entry name" value="GDP-Fuc_O-FucTrfase"/>
</dbReference>
<keyword evidence="7" id="KW-0119">Carbohydrate metabolism</keyword>
<evidence type="ECO:0000256" key="2">
    <source>
        <dbReference type="ARBA" id="ARBA00004922"/>
    </source>
</evidence>